<organism evidence="1 2">
    <name type="scientific">Carboxylicivirga linearis</name>
    <dbReference type="NCBI Taxonomy" id="1628157"/>
    <lineage>
        <taxon>Bacteria</taxon>
        <taxon>Pseudomonadati</taxon>
        <taxon>Bacteroidota</taxon>
        <taxon>Bacteroidia</taxon>
        <taxon>Marinilabiliales</taxon>
        <taxon>Marinilabiliaceae</taxon>
        <taxon>Carboxylicivirga</taxon>
    </lineage>
</organism>
<dbReference type="Proteomes" id="UP000708576">
    <property type="component" value="Unassembled WGS sequence"/>
</dbReference>
<evidence type="ECO:0000313" key="1">
    <source>
        <dbReference type="EMBL" id="MBS2100190.1"/>
    </source>
</evidence>
<keyword evidence="2" id="KW-1185">Reference proteome</keyword>
<dbReference type="EMBL" id="JAGUCO010000019">
    <property type="protein sequence ID" value="MBS2100190.1"/>
    <property type="molecule type" value="Genomic_DNA"/>
</dbReference>
<proteinExistence type="predicted"/>
<protein>
    <recommendedName>
        <fullName evidence="3">Addiction module component</fullName>
    </recommendedName>
</protein>
<name>A0ABS5JZG4_9BACT</name>
<sequence>MNIQTEKLSLIEWISMLNDTSIIEKLSKIKDDYSKSDDWWDALKKDELDSINRGLEDFEEGRTHSQEEAHKIYR</sequence>
<comment type="caution">
    <text evidence="1">The sequence shown here is derived from an EMBL/GenBank/DDBJ whole genome shotgun (WGS) entry which is preliminary data.</text>
</comment>
<evidence type="ECO:0008006" key="3">
    <source>
        <dbReference type="Google" id="ProtNLM"/>
    </source>
</evidence>
<evidence type="ECO:0000313" key="2">
    <source>
        <dbReference type="Proteomes" id="UP000708576"/>
    </source>
</evidence>
<dbReference type="RefSeq" id="WP_212217575.1">
    <property type="nucleotide sequence ID" value="NZ_JAGUCO010000019.1"/>
</dbReference>
<accession>A0ABS5JZG4</accession>
<gene>
    <name evidence="1" type="ORF">KEM10_18030</name>
</gene>
<reference evidence="1 2" key="1">
    <citation type="journal article" date="2015" name="Int. J. Syst. Evol. Microbiol.">
        <title>Carboxylicivirga linearis sp. nov., isolated from a sea cucumber culture pond.</title>
        <authorList>
            <person name="Wang F.Q."/>
            <person name="Zhou Y.X."/>
            <person name="Lin X.Z."/>
            <person name="Chen G.J."/>
            <person name="Du Z.J."/>
        </authorList>
    </citation>
    <scope>NUCLEOTIDE SEQUENCE [LARGE SCALE GENOMIC DNA]</scope>
    <source>
        <strain evidence="1 2">FB218</strain>
    </source>
</reference>